<keyword evidence="3" id="KW-0560">Oxidoreductase</keyword>
<reference evidence="5 6" key="1">
    <citation type="submission" date="2017-04" db="EMBL/GenBank/DDBJ databases">
        <authorList>
            <person name="Afonso C.L."/>
            <person name="Miller P.J."/>
            <person name="Scott M.A."/>
            <person name="Spackman E."/>
            <person name="Goraichik I."/>
            <person name="Dimitrov K.M."/>
            <person name="Suarez D.L."/>
            <person name="Swayne D.E."/>
        </authorList>
    </citation>
    <scope>NUCLEOTIDE SEQUENCE [LARGE SCALE GENOMIC DNA]</scope>
    <source>
        <strain evidence="5 6">DSM 43828</strain>
    </source>
</reference>
<sequence length="318" mass="34987">MTGTQTAPIAEFFDEELAPLVRRMADRPRAENGPSDEDRREIREMVWQGLMGLGALDTSDTVRLAELLGSVVYQGPLLDTLTARELFQEHDFGQAPVALAVAADQWSTQDDSITARRTFVGFAAEVDYFVVGGVDASGMRLALVRADHESITTRRHEETGRGEEYEVDFAGTPVTAWADAFTGWETALANARVRQAAYLVGLTQAALDHAVDYAKTRRQFGQPIGKFQGVAFRLSELSMHIEATRLLVHDHDATARAAANLAAASDLARTATTQTMQVNGAVGMQSDNDAQLYYRRAAVESVRLGTPAQLRRESWERR</sequence>
<evidence type="ECO:0000256" key="2">
    <source>
        <dbReference type="ARBA" id="ARBA00022827"/>
    </source>
</evidence>
<organism evidence="5 6">
    <name type="scientific">Kibdelosporangium aridum</name>
    <dbReference type="NCBI Taxonomy" id="2030"/>
    <lineage>
        <taxon>Bacteria</taxon>
        <taxon>Bacillati</taxon>
        <taxon>Actinomycetota</taxon>
        <taxon>Actinomycetes</taxon>
        <taxon>Pseudonocardiales</taxon>
        <taxon>Pseudonocardiaceae</taxon>
        <taxon>Kibdelosporangium</taxon>
    </lineage>
</organism>
<keyword evidence="2" id="KW-0274">FAD</keyword>
<dbReference type="PANTHER" id="PTHR43884:SF20">
    <property type="entry name" value="ACYL-COA DEHYDROGENASE FADE28"/>
    <property type="match status" value="1"/>
</dbReference>
<name>A0A1W2B1C5_KIBAR</name>
<dbReference type="InterPro" id="IPR036250">
    <property type="entry name" value="AcylCo_DH-like_C"/>
</dbReference>
<proteinExistence type="predicted"/>
<dbReference type="Gene3D" id="1.20.140.10">
    <property type="entry name" value="Butyryl-CoA Dehydrogenase, subunit A, domain 3"/>
    <property type="match status" value="1"/>
</dbReference>
<feature type="domain" description="Acyl-CoA dehydrogenase/oxidase C-terminal" evidence="4">
    <location>
        <begin position="186"/>
        <end position="307"/>
    </location>
</feature>
<evidence type="ECO:0000259" key="4">
    <source>
        <dbReference type="Pfam" id="PF00441"/>
    </source>
</evidence>
<evidence type="ECO:0000256" key="1">
    <source>
        <dbReference type="ARBA" id="ARBA00022630"/>
    </source>
</evidence>
<dbReference type="Pfam" id="PF00441">
    <property type="entry name" value="Acyl-CoA_dh_1"/>
    <property type="match status" value="1"/>
</dbReference>
<evidence type="ECO:0000313" key="6">
    <source>
        <dbReference type="Proteomes" id="UP000192674"/>
    </source>
</evidence>
<dbReference type="RefSeq" id="WP_084425065.1">
    <property type="nucleotide sequence ID" value="NZ_FWXV01000001.1"/>
</dbReference>
<dbReference type="EMBL" id="FWXV01000001">
    <property type="protein sequence ID" value="SMC66674.1"/>
    <property type="molecule type" value="Genomic_DNA"/>
</dbReference>
<accession>A0A1W2B1C5</accession>
<dbReference type="PANTHER" id="PTHR43884">
    <property type="entry name" value="ACYL-COA DEHYDROGENASE"/>
    <property type="match status" value="1"/>
</dbReference>
<gene>
    <name evidence="5" type="ORF">SAMN05661093_01316</name>
</gene>
<dbReference type="GO" id="GO:0003995">
    <property type="term" value="F:acyl-CoA dehydrogenase activity"/>
    <property type="evidence" value="ECO:0007669"/>
    <property type="project" value="TreeGrafter"/>
</dbReference>
<protein>
    <submittedName>
        <fullName evidence="5">Acyl-CoA dehydrogenase</fullName>
    </submittedName>
</protein>
<dbReference type="SUPFAM" id="SSF47203">
    <property type="entry name" value="Acyl-CoA dehydrogenase C-terminal domain-like"/>
    <property type="match status" value="1"/>
</dbReference>
<dbReference type="InterPro" id="IPR046373">
    <property type="entry name" value="Acyl-CoA_Oxase/DH_mid-dom_sf"/>
</dbReference>
<evidence type="ECO:0000256" key="3">
    <source>
        <dbReference type="ARBA" id="ARBA00023002"/>
    </source>
</evidence>
<dbReference type="OrthoDB" id="4607453at2"/>
<dbReference type="Proteomes" id="UP000192674">
    <property type="component" value="Unassembled WGS sequence"/>
</dbReference>
<dbReference type="InterPro" id="IPR009075">
    <property type="entry name" value="AcylCo_DH/oxidase_C"/>
</dbReference>
<dbReference type="AlphaFoldDB" id="A0A1W2B1C5"/>
<dbReference type="Gene3D" id="2.40.110.10">
    <property type="entry name" value="Butyryl-CoA Dehydrogenase, subunit A, domain 2"/>
    <property type="match status" value="1"/>
</dbReference>
<evidence type="ECO:0000313" key="5">
    <source>
        <dbReference type="EMBL" id="SMC66674.1"/>
    </source>
</evidence>
<keyword evidence="1" id="KW-0285">Flavoprotein</keyword>
<keyword evidence="6" id="KW-1185">Reference proteome</keyword>